<dbReference type="PRINTS" id="PR00196">
    <property type="entry name" value="ANNEXIN"/>
</dbReference>
<feature type="compositionally biased region" description="Pro residues" evidence="12">
    <location>
        <begin position="17"/>
        <end position="26"/>
    </location>
</feature>
<dbReference type="Gene3D" id="1.10.220.10">
    <property type="entry name" value="Annexin"/>
    <property type="match status" value="4"/>
</dbReference>
<dbReference type="GO" id="GO:0043657">
    <property type="term" value="C:host cell"/>
    <property type="evidence" value="ECO:0007669"/>
    <property type="project" value="UniProtKB-SubCell"/>
</dbReference>
<comment type="subcellular location">
    <subcellularLocation>
        <location evidence="1">Host cell</location>
    </subcellularLocation>
    <subcellularLocation>
        <location evidence="2">Secreted</location>
        <location evidence="2">Extracellular exosome</location>
    </subcellularLocation>
    <subcellularLocation>
        <location evidence="10">Tegument</location>
    </subcellularLocation>
</comment>
<accession>A0A812DAM2</accession>
<comment type="similarity">
    <text evidence="3 11">Belongs to the annexin family.</text>
</comment>
<dbReference type="InterPro" id="IPR037104">
    <property type="entry name" value="Annexin_sf"/>
</dbReference>
<comment type="domain">
    <text evidence="11">A pair of annexin repeats may form one binding site for calcium and phospholipid.</text>
</comment>
<comment type="function">
    <text evidence="9">Involved in reproduction of the worm. Involved in host-parasite interaction. Delivered into the host cell by means of parasite exosomes. Binds to acidic phospholipid membranes in a calcium-dependent manner in vitro. Causes aggregation of liposomes in the presence of calcium, but not in its absence. Likely to promote membrane fusion. May provide structural integrity within the tegument.</text>
</comment>
<dbReference type="GO" id="GO:0012506">
    <property type="term" value="C:vesicle membrane"/>
    <property type="evidence" value="ECO:0007669"/>
    <property type="project" value="TreeGrafter"/>
</dbReference>
<dbReference type="InterPro" id="IPR001464">
    <property type="entry name" value="Annexin"/>
</dbReference>
<sequence length="428" mass="47147">MYQTQPGYPAQSSNMPPLYPSQPGYPPQDASSQPLYPAQPGYPTTVPTGATTGYPSQPGYPPTNYAPKPNVGEGSFPSSAPSTTLNDNLKQMTIYGGAELFHPTVKPASPFSAESDASALRNAMKGFGTDEATIINILSRRSNKQRQEIAVMFKTMYGKDIIQDLKSELSGHLEEAIMALFKPPAFYDAWSLHKAMSGLGTKDSVLVEILCTRTNAEIHEIVSNYKLHFRQDLERDIMSDTSGHFKRLLVSCLQGNRNELTQEQIQRVIREGPASVINLAQAREDAQRLYQAGENRIGTDESTILSILAIRNYYQMKATFDEYAKISGKDIIDSIKSETSGDLESGLKALITCSRNRPEFFAKCLNKALSGMGTKDHTLIRVIVSRCEIDLQSIKIAYQNKYGKSLCQAVSSDTSGDYKKLLLALVGE</sequence>
<evidence type="ECO:0000256" key="9">
    <source>
        <dbReference type="ARBA" id="ARBA00059330"/>
    </source>
</evidence>
<evidence type="ECO:0000256" key="5">
    <source>
        <dbReference type="ARBA" id="ARBA00022837"/>
    </source>
</evidence>
<dbReference type="PROSITE" id="PS00223">
    <property type="entry name" value="ANNEXIN_1"/>
    <property type="match status" value="1"/>
</dbReference>
<dbReference type="GO" id="GO:0005737">
    <property type="term" value="C:cytoplasm"/>
    <property type="evidence" value="ECO:0007669"/>
    <property type="project" value="TreeGrafter"/>
</dbReference>
<dbReference type="GO" id="GO:0005634">
    <property type="term" value="C:nucleus"/>
    <property type="evidence" value="ECO:0007669"/>
    <property type="project" value="TreeGrafter"/>
</dbReference>
<reference evidence="13" key="1">
    <citation type="submission" date="2021-01" db="EMBL/GenBank/DDBJ databases">
        <authorList>
            <person name="Li R."/>
            <person name="Bekaert M."/>
        </authorList>
    </citation>
    <scope>NUCLEOTIDE SEQUENCE</scope>
    <source>
        <strain evidence="13">Farmed</strain>
    </source>
</reference>
<evidence type="ECO:0000256" key="2">
    <source>
        <dbReference type="ARBA" id="ARBA00004550"/>
    </source>
</evidence>
<evidence type="ECO:0000256" key="3">
    <source>
        <dbReference type="ARBA" id="ARBA00007831"/>
    </source>
</evidence>
<dbReference type="InterPro" id="IPR018502">
    <property type="entry name" value="Annexin_repeat"/>
</dbReference>
<keyword evidence="5 11" id="KW-0106">Calcium</keyword>
<gene>
    <name evidence="13" type="ORF">SPHA_48887</name>
</gene>
<dbReference type="SMART" id="SM00335">
    <property type="entry name" value="ANX"/>
    <property type="match status" value="4"/>
</dbReference>
<evidence type="ECO:0000256" key="10">
    <source>
        <dbReference type="ARBA" id="ARBA00060393"/>
    </source>
</evidence>
<protein>
    <recommendedName>
        <fullName evidence="11">Annexin</fullName>
    </recommendedName>
</protein>
<evidence type="ECO:0000256" key="1">
    <source>
        <dbReference type="ARBA" id="ARBA00004340"/>
    </source>
</evidence>
<name>A0A812DAM2_ACAPH</name>
<dbReference type="PROSITE" id="PS51897">
    <property type="entry name" value="ANNEXIN_2"/>
    <property type="match status" value="4"/>
</dbReference>
<dbReference type="GO" id="GO:0005509">
    <property type="term" value="F:calcium ion binding"/>
    <property type="evidence" value="ECO:0007669"/>
    <property type="project" value="InterPro"/>
</dbReference>
<dbReference type="OrthoDB" id="37886at2759"/>
<dbReference type="Proteomes" id="UP000597762">
    <property type="component" value="Unassembled WGS sequence"/>
</dbReference>
<dbReference type="GO" id="GO:0001786">
    <property type="term" value="F:phosphatidylserine binding"/>
    <property type="evidence" value="ECO:0007669"/>
    <property type="project" value="TreeGrafter"/>
</dbReference>
<dbReference type="GO" id="GO:0005544">
    <property type="term" value="F:calcium-dependent phospholipid binding"/>
    <property type="evidence" value="ECO:0007669"/>
    <property type="project" value="UniProtKB-KW"/>
</dbReference>
<evidence type="ECO:0000256" key="11">
    <source>
        <dbReference type="RuleBase" id="RU003540"/>
    </source>
</evidence>
<dbReference type="GO" id="GO:0005886">
    <property type="term" value="C:plasma membrane"/>
    <property type="evidence" value="ECO:0007669"/>
    <property type="project" value="TreeGrafter"/>
</dbReference>
<dbReference type="PANTHER" id="PTHR10502:SF239">
    <property type="entry name" value="ANNEXIN A7"/>
    <property type="match status" value="1"/>
</dbReference>
<dbReference type="FunFam" id="1.10.220.10:FF:000004">
    <property type="entry name" value="Annexin"/>
    <property type="match status" value="1"/>
</dbReference>
<keyword evidence="4 11" id="KW-0677">Repeat</keyword>
<dbReference type="SUPFAM" id="SSF47874">
    <property type="entry name" value="Annexin"/>
    <property type="match status" value="1"/>
</dbReference>
<organism evidence="13 14">
    <name type="scientific">Acanthosepion pharaonis</name>
    <name type="common">Pharaoh cuttlefish</name>
    <name type="synonym">Sepia pharaonis</name>
    <dbReference type="NCBI Taxonomy" id="158019"/>
    <lineage>
        <taxon>Eukaryota</taxon>
        <taxon>Metazoa</taxon>
        <taxon>Spiralia</taxon>
        <taxon>Lophotrochozoa</taxon>
        <taxon>Mollusca</taxon>
        <taxon>Cephalopoda</taxon>
        <taxon>Coleoidea</taxon>
        <taxon>Decapodiformes</taxon>
        <taxon>Sepiida</taxon>
        <taxon>Sepiina</taxon>
        <taxon>Sepiidae</taxon>
        <taxon>Acanthosepion</taxon>
    </lineage>
</organism>
<dbReference type="GO" id="GO:0005576">
    <property type="term" value="C:extracellular region"/>
    <property type="evidence" value="ECO:0007669"/>
    <property type="project" value="UniProtKB-SubCell"/>
</dbReference>
<dbReference type="Pfam" id="PF00191">
    <property type="entry name" value="Annexin"/>
    <property type="match status" value="4"/>
</dbReference>
<feature type="compositionally biased region" description="Polar residues" evidence="12">
    <location>
        <begin position="1"/>
        <end position="15"/>
    </location>
</feature>
<proteinExistence type="inferred from homology"/>
<comment type="function">
    <text evidence="8">Calcium/phospholipid-binding protein which promotes membrane fusion and is involved in exocytosis.</text>
</comment>
<evidence type="ECO:0000256" key="12">
    <source>
        <dbReference type="SAM" id="MobiDB-lite"/>
    </source>
</evidence>
<dbReference type="FunFam" id="1.10.220.10:FF:000001">
    <property type="entry name" value="Annexin"/>
    <property type="match status" value="1"/>
</dbReference>
<evidence type="ECO:0000256" key="7">
    <source>
        <dbReference type="ARBA" id="ARBA00023302"/>
    </source>
</evidence>
<dbReference type="EMBL" id="CAHIKZ030002765">
    <property type="protein sequence ID" value="CAE1291730.1"/>
    <property type="molecule type" value="Genomic_DNA"/>
</dbReference>
<keyword evidence="7 11" id="KW-0111">Calcium/phospholipid-binding</keyword>
<evidence type="ECO:0000256" key="6">
    <source>
        <dbReference type="ARBA" id="ARBA00023216"/>
    </source>
</evidence>
<evidence type="ECO:0000313" key="14">
    <source>
        <dbReference type="Proteomes" id="UP000597762"/>
    </source>
</evidence>
<evidence type="ECO:0000256" key="4">
    <source>
        <dbReference type="ARBA" id="ARBA00022737"/>
    </source>
</evidence>
<keyword evidence="14" id="KW-1185">Reference proteome</keyword>
<keyword evidence="6 11" id="KW-0041">Annexin</keyword>
<dbReference type="AlphaFoldDB" id="A0A812DAM2"/>
<evidence type="ECO:0000313" key="13">
    <source>
        <dbReference type="EMBL" id="CAE1291730.1"/>
    </source>
</evidence>
<dbReference type="InterPro" id="IPR018252">
    <property type="entry name" value="Annexin_repeat_CS"/>
</dbReference>
<dbReference type="FunFam" id="1.10.220.10:FF:000003">
    <property type="entry name" value="Annexin"/>
    <property type="match status" value="1"/>
</dbReference>
<dbReference type="FunFam" id="1.10.220.10:FF:000002">
    <property type="entry name" value="Annexin"/>
    <property type="match status" value="1"/>
</dbReference>
<feature type="region of interest" description="Disordered" evidence="12">
    <location>
        <begin position="1"/>
        <end position="83"/>
    </location>
</feature>
<dbReference type="PANTHER" id="PTHR10502">
    <property type="entry name" value="ANNEXIN"/>
    <property type="match status" value="1"/>
</dbReference>
<evidence type="ECO:0000256" key="8">
    <source>
        <dbReference type="ARBA" id="ARBA00037210"/>
    </source>
</evidence>
<feature type="compositionally biased region" description="Polar residues" evidence="12">
    <location>
        <begin position="45"/>
        <end position="55"/>
    </location>
</feature>
<comment type="caution">
    <text evidence="13">The sequence shown here is derived from an EMBL/GenBank/DDBJ whole genome shotgun (WGS) entry which is preliminary data.</text>
</comment>